<gene>
    <name evidence="2" type="ORF">CVT25_000001</name>
</gene>
<name>A0A409X8J5_PSICY</name>
<dbReference type="InParanoid" id="A0A409X8J5"/>
<keyword evidence="3" id="KW-1185">Reference proteome</keyword>
<feature type="compositionally biased region" description="Pro residues" evidence="1">
    <location>
        <begin position="102"/>
        <end position="112"/>
    </location>
</feature>
<dbReference type="Proteomes" id="UP000283269">
    <property type="component" value="Unassembled WGS sequence"/>
</dbReference>
<feature type="compositionally biased region" description="Low complexity" evidence="1">
    <location>
        <begin position="38"/>
        <end position="51"/>
    </location>
</feature>
<organism evidence="2 3">
    <name type="scientific">Psilocybe cyanescens</name>
    <dbReference type="NCBI Taxonomy" id="93625"/>
    <lineage>
        <taxon>Eukaryota</taxon>
        <taxon>Fungi</taxon>
        <taxon>Dikarya</taxon>
        <taxon>Basidiomycota</taxon>
        <taxon>Agaricomycotina</taxon>
        <taxon>Agaricomycetes</taxon>
        <taxon>Agaricomycetidae</taxon>
        <taxon>Agaricales</taxon>
        <taxon>Agaricineae</taxon>
        <taxon>Strophariaceae</taxon>
        <taxon>Psilocybe</taxon>
    </lineage>
</organism>
<evidence type="ECO:0000313" key="3">
    <source>
        <dbReference type="Proteomes" id="UP000283269"/>
    </source>
</evidence>
<protein>
    <submittedName>
        <fullName evidence="2">Uncharacterized protein</fullName>
    </submittedName>
</protein>
<feature type="region of interest" description="Disordered" evidence="1">
    <location>
        <begin position="32"/>
        <end position="112"/>
    </location>
</feature>
<evidence type="ECO:0000256" key="1">
    <source>
        <dbReference type="SAM" id="MobiDB-lite"/>
    </source>
</evidence>
<sequence>MTEYDYSPEAYERYLATQNRIANWVDNTEQHRPQFENALSSVPAGSSSRSAPMPYDAHRPSKHSPAPPSPPHRSQYQHPRQLFIHPPSPVSDSSDGYGHGPGPMPLSSPPPMMMYPPQQPAYLPMGQPMVSPPPMMMHQSYTTAPHYKPSHHRHRSPHSHSRSHSQQTPAYYSMASPPVTSGYQYPYPSMTAGGHPGYFMVQPQPHGPRPMSLMSNLAEPPRSAPPNLSSFPVLPTPAGPPNSDGYFQPHATLGGSNSASAFFASTPHTPPPQGVDAWSYGAASPSHSVVSGSTDTVGVTSSTQRHYFPSIPQYQGIHLAMASPPYLPGPSQSREPLLVPQNLHQRVYDIQSGHKHYFRRSVG</sequence>
<feature type="region of interest" description="Disordered" evidence="1">
    <location>
        <begin position="143"/>
        <end position="175"/>
    </location>
</feature>
<dbReference type="OrthoDB" id="2976199at2759"/>
<proteinExistence type="predicted"/>
<comment type="caution">
    <text evidence="2">The sequence shown here is derived from an EMBL/GenBank/DDBJ whole genome shotgun (WGS) entry which is preliminary data.</text>
</comment>
<dbReference type="EMBL" id="NHYD01002390">
    <property type="protein sequence ID" value="PPQ87024.1"/>
    <property type="molecule type" value="Genomic_DNA"/>
</dbReference>
<evidence type="ECO:0000313" key="2">
    <source>
        <dbReference type="EMBL" id="PPQ87024.1"/>
    </source>
</evidence>
<feature type="compositionally biased region" description="Basic residues" evidence="1">
    <location>
        <begin position="148"/>
        <end position="163"/>
    </location>
</feature>
<reference evidence="2 3" key="1">
    <citation type="journal article" date="2018" name="Evol. Lett.">
        <title>Horizontal gene cluster transfer increased hallucinogenic mushroom diversity.</title>
        <authorList>
            <person name="Reynolds H.T."/>
            <person name="Vijayakumar V."/>
            <person name="Gluck-Thaler E."/>
            <person name="Korotkin H.B."/>
            <person name="Matheny P.B."/>
            <person name="Slot J.C."/>
        </authorList>
    </citation>
    <scope>NUCLEOTIDE SEQUENCE [LARGE SCALE GENOMIC DNA]</scope>
    <source>
        <strain evidence="2 3">2631</strain>
    </source>
</reference>
<accession>A0A409X8J5</accession>
<dbReference type="AlphaFoldDB" id="A0A409X8J5"/>